<protein>
    <submittedName>
        <fullName evidence="3">Putative developmentally regulated protein</fullName>
    </submittedName>
</protein>
<dbReference type="AlphaFoldDB" id="A0A0M9FSF5"/>
<accession>A0A0M9FSF5</accession>
<evidence type="ECO:0000313" key="4">
    <source>
        <dbReference type="Proteomes" id="UP000037923"/>
    </source>
</evidence>
<keyword evidence="2" id="KW-0812">Transmembrane</keyword>
<dbReference type="EMBL" id="LGTL01000026">
    <property type="protein sequence ID" value="KPA75094.1"/>
    <property type="molecule type" value="Genomic_DNA"/>
</dbReference>
<proteinExistence type="predicted"/>
<evidence type="ECO:0000256" key="2">
    <source>
        <dbReference type="SAM" id="Phobius"/>
    </source>
</evidence>
<name>A0A0M9FSF5_LEPPY</name>
<dbReference type="RefSeq" id="XP_015653532.1">
    <property type="nucleotide sequence ID" value="XM_015807874.1"/>
</dbReference>
<dbReference type="RefSeq" id="XP_015653533.1">
    <property type="nucleotide sequence ID" value="XM_015807875.1"/>
</dbReference>
<dbReference type="OrthoDB" id="272107at2759"/>
<feature type="transmembrane region" description="Helical" evidence="2">
    <location>
        <begin position="29"/>
        <end position="47"/>
    </location>
</feature>
<feature type="region of interest" description="Disordered" evidence="1">
    <location>
        <begin position="89"/>
        <end position="115"/>
    </location>
</feature>
<dbReference type="OMA" id="RFHGAFI"/>
<keyword evidence="2" id="KW-1133">Transmembrane helix</keyword>
<evidence type="ECO:0000313" key="3">
    <source>
        <dbReference type="EMBL" id="KPA75093.1"/>
    </source>
</evidence>
<comment type="caution">
    <text evidence="3">The sequence shown here is derived from an EMBL/GenBank/DDBJ whole genome shotgun (WGS) entry which is preliminary data.</text>
</comment>
<reference evidence="3 4" key="1">
    <citation type="submission" date="2015-07" db="EMBL/GenBank/DDBJ databases">
        <title>High-quality genome of monoxenous trypanosomatid Leptomonas pyrrhocoris.</title>
        <authorList>
            <person name="Flegontov P."/>
            <person name="Butenko A."/>
            <person name="Firsov S."/>
            <person name="Vlcek C."/>
            <person name="Logacheva M.D."/>
            <person name="Field M."/>
            <person name="Filatov D."/>
            <person name="Flegontova O."/>
            <person name="Gerasimov E."/>
            <person name="Jackson A.P."/>
            <person name="Kelly S."/>
            <person name="Opperdoes F."/>
            <person name="O'Reilly A."/>
            <person name="Votypka J."/>
            <person name="Yurchenko V."/>
            <person name="Lukes J."/>
        </authorList>
    </citation>
    <scope>NUCLEOTIDE SEQUENCE [LARGE SCALE GENOMIC DNA]</scope>
    <source>
        <strain evidence="3">H10</strain>
    </source>
</reference>
<sequence length="115" mass="13236">MTVFHLERWWKRKDHRKIRGTRGARFASLKFHAIFLMSVFALVEYVFRSTDAFTARHLPDPPVPAPPPMAKSLGYAVTSEMPHLKALEVELGPPPHVPQRETFNFKGLREEGRIS</sequence>
<dbReference type="Proteomes" id="UP000037923">
    <property type="component" value="Unassembled WGS sequence"/>
</dbReference>
<keyword evidence="2" id="KW-0472">Membrane</keyword>
<keyword evidence="4" id="KW-1185">Reference proteome</keyword>
<dbReference type="GeneID" id="26909052"/>
<organism evidence="3 4">
    <name type="scientific">Leptomonas pyrrhocoris</name>
    <name type="common">Firebug parasite</name>
    <dbReference type="NCBI Taxonomy" id="157538"/>
    <lineage>
        <taxon>Eukaryota</taxon>
        <taxon>Discoba</taxon>
        <taxon>Euglenozoa</taxon>
        <taxon>Kinetoplastea</taxon>
        <taxon>Metakinetoplastina</taxon>
        <taxon>Trypanosomatida</taxon>
        <taxon>Trypanosomatidae</taxon>
        <taxon>Leishmaniinae</taxon>
        <taxon>Leptomonas</taxon>
    </lineage>
</organism>
<dbReference type="EMBL" id="LGTL01000026">
    <property type="protein sequence ID" value="KPA75093.1"/>
    <property type="molecule type" value="Genomic_DNA"/>
</dbReference>
<gene>
    <name evidence="3" type="ORF">ABB37_08769</name>
</gene>
<dbReference type="VEuPathDB" id="TriTrypDB:LpyrH10_26_0640"/>
<evidence type="ECO:0000256" key="1">
    <source>
        <dbReference type="SAM" id="MobiDB-lite"/>
    </source>
</evidence>